<reference evidence="3" key="1">
    <citation type="submission" date="2017-04" db="EMBL/GenBank/DDBJ databases">
        <authorList>
            <person name="Varghese N."/>
            <person name="Submissions S."/>
        </authorList>
    </citation>
    <scope>NUCLEOTIDE SEQUENCE [LARGE SCALE GENOMIC DNA]</scope>
    <source>
        <strain evidence="3">USBA 82</strain>
    </source>
</reference>
<dbReference type="Gene3D" id="1.20.120.680">
    <property type="entry name" value="Formiminotetrahydrofolate cyclodeaminase monomer, up-and-down helical bundle"/>
    <property type="match status" value="1"/>
</dbReference>
<dbReference type="OrthoDB" id="9784653at2"/>
<dbReference type="InterPro" id="IPR036178">
    <property type="entry name" value="Formintransfe-cycloase-like_sf"/>
</dbReference>
<dbReference type="SUPFAM" id="SSF101262">
    <property type="entry name" value="Methenyltetrahydrofolate cyclohydrolase-like"/>
    <property type="match status" value="1"/>
</dbReference>
<dbReference type="AlphaFoldDB" id="A0A1X7IY45"/>
<gene>
    <name evidence="2" type="ORF">SAMN06275492_10667</name>
</gene>
<dbReference type="Proteomes" id="UP000193355">
    <property type="component" value="Unassembled WGS sequence"/>
</dbReference>
<evidence type="ECO:0000313" key="3">
    <source>
        <dbReference type="Proteomes" id="UP000193355"/>
    </source>
</evidence>
<dbReference type="GO" id="GO:0016740">
    <property type="term" value="F:transferase activity"/>
    <property type="evidence" value="ECO:0007669"/>
    <property type="project" value="UniProtKB-KW"/>
</dbReference>
<dbReference type="RefSeq" id="WP_085544063.1">
    <property type="nucleotide sequence ID" value="NZ_FXBB01000006.1"/>
</dbReference>
<name>A0A1X7IY45_9BACT</name>
<sequence>MKLSDLTVKGFVEELASESPAPGGGSVAALAGSLGAALSVMVAGLTVGKEKYKDNWEIMEKVQADGTALQNRFLELMEEDTEAFNGFMAAMKMPKATDEEKAARSKAMQEATKKAIEVPFETMKECAAMVKLADIASTKGNPNAVTDAGSAAVLARAAAVAASYNVKINLMGLKDEAFAAKIRSEMEETLKNIETSVAAIESSVEASIS</sequence>
<dbReference type="Pfam" id="PF04961">
    <property type="entry name" value="FTCD_C"/>
    <property type="match status" value="1"/>
</dbReference>
<protein>
    <submittedName>
        <fullName evidence="2">Glutamate formiminotransferase / formiminotetrahydrofolate cyclodeaminase</fullName>
    </submittedName>
</protein>
<evidence type="ECO:0000259" key="1">
    <source>
        <dbReference type="Pfam" id="PF04961"/>
    </source>
</evidence>
<dbReference type="STRING" id="561720.SAMN06275492_10667"/>
<dbReference type="EMBL" id="FXBB01000006">
    <property type="protein sequence ID" value="SMG20196.1"/>
    <property type="molecule type" value="Genomic_DNA"/>
</dbReference>
<evidence type="ECO:0000313" key="2">
    <source>
        <dbReference type="EMBL" id="SMG20196.1"/>
    </source>
</evidence>
<organism evidence="2 3">
    <name type="scientific">Dethiosulfovibrio salsuginis</name>
    <dbReference type="NCBI Taxonomy" id="561720"/>
    <lineage>
        <taxon>Bacteria</taxon>
        <taxon>Thermotogati</taxon>
        <taxon>Synergistota</taxon>
        <taxon>Synergistia</taxon>
        <taxon>Synergistales</taxon>
        <taxon>Dethiosulfovibrionaceae</taxon>
        <taxon>Dethiosulfovibrio</taxon>
    </lineage>
</organism>
<proteinExistence type="predicted"/>
<keyword evidence="3" id="KW-1185">Reference proteome</keyword>
<feature type="domain" description="Cyclodeaminase/cyclohydrolase" evidence="1">
    <location>
        <begin position="7"/>
        <end position="188"/>
    </location>
</feature>
<accession>A0A1X7IY45</accession>
<dbReference type="InterPro" id="IPR007044">
    <property type="entry name" value="Cyclodeamin/CycHdrlase"/>
</dbReference>
<keyword evidence="2" id="KW-0808">Transferase</keyword>